<feature type="compositionally biased region" description="Basic and acidic residues" evidence="1">
    <location>
        <begin position="16"/>
        <end position="40"/>
    </location>
</feature>
<keyword evidence="3" id="KW-1185">Reference proteome</keyword>
<proteinExistence type="predicted"/>
<name>A0ABN1URP1_9ACTN</name>
<dbReference type="RefSeq" id="WP_344273841.1">
    <property type="nucleotide sequence ID" value="NZ_BAAAKV010000016.1"/>
</dbReference>
<feature type="region of interest" description="Disordered" evidence="1">
    <location>
        <begin position="1"/>
        <end position="40"/>
    </location>
</feature>
<gene>
    <name evidence="2" type="ORF">GCM10009654_22170</name>
</gene>
<protein>
    <submittedName>
        <fullName evidence="2">Uncharacterized protein</fullName>
    </submittedName>
</protein>
<evidence type="ECO:0000256" key="1">
    <source>
        <dbReference type="SAM" id="MobiDB-lite"/>
    </source>
</evidence>
<sequence>MATTQQDDQSDENGTEDPKAAREAREAERTAARRATRDERRAARLAKRISTFARRHGGAEGHLAYLGQAGTRIVLVGEDGAWGDLVAPTHAVARDAATRAGLTLHASFDGEFAAKVRTGAYEWRRMAGIQLGGGTG</sequence>
<accession>A0ABN1URP1</accession>
<reference evidence="2 3" key="1">
    <citation type="journal article" date="2019" name="Int. J. Syst. Evol. Microbiol.">
        <title>The Global Catalogue of Microorganisms (GCM) 10K type strain sequencing project: providing services to taxonomists for standard genome sequencing and annotation.</title>
        <authorList>
            <consortium name="The Broad Institute Genomics Platform"/>
            <consortium name="The Broad Institute Genome Sequencing Center for Infectious Disease"/>
            <person name="Wu L."/>
            <person name="Ma J."/>
        </authorList>
    </citation>
    <scope>NUCLEOTIDE SEQUENCE [LARGE SCALE GENOMIC DNA]</scope>
    <source>
        <strain evidence="2 3">JCM 12696</strain>
    </source>
</reference>
<evidence type="ECO:0000313" key="3">
    <source>
        <dbReference type="Proteomes" id="UP001501371"/>
    </source>
</evidence>
<dbReference type="Proteomes" id="UP001501371">
    <property type="component" value="Unassembled WGS sequence"/>
</dbReference>
<comment type="caution">
    <text evidence="2">The sequence shown here is derived from an EMBL/GenBank/DDBJ whole genome shotgun (WGS) entry which is preliminary data.</text>
</comment>
<dbReference type="EMBL" id="BAAAKV010000016">
    <property type="protein sequence ID" value="GAA1164860.1"/>
    <property type="molecule type" value="Genomic_DNA"/>
</dbReference>
<organism evidence="2 3">
    <name type="scientific">Streptomyces hebeiensis</name>
    <dbReference type="NCBI Taxonomy" id="229486"/>
    <lineage>
        <taxon>Bacteria</taxon>
        <taxon>Bacillati</taxon>
        <taxon>Actinomycetota</taxon>
        <taxon>Actinomycetes</taxon>
        <taxon>Kitasatosporales</taxon>
        <taxon>Streptomycetaceae</taxon>
        <taxon>Streptomyces</taxon>
    </lineage>
</organism>
<evidence type="ECO:0000313" key="2">
    <source>
        <dbReference type="EMBL" id="GAA1164860.1"/>
    </source>
</evidence>